<reference evidence="1" key="1">
    <citation type="submission" date="2020-07" db="EMBL/GenBank/DDBJ databases">
        <authorList>
            <person name="Pothier F. J."/>
        </authorList>
    </citation>
    <scope>NUCLEOTIDE SEQUENCE</scope>
    <source>
        <strain evidence="1">CFBP 2533</strain>
    </source>
</reference>
<dbReference type="EMBL" id="LR828261">
    <property type="protein sequence ID" value="CAD0337837.1"/>
    <property type="molecule type" value="Genomic_DNA"/>
</dbReference>
<proteinExistence type="predicted"/>
<accession>A0A6V7DNT1</accession>
<dbReference type="EMBL" id="LR828261">
    <property type="protein sequence ID" value="CAD0337830.1"/>
    <property type="molecule type" value="Genomic_DNA"/>
</dbReference>
<gene>
    <name evidence="1" type="ORF">CFBP2533_25750</name>
</gene>
<organism evidence="1">
    <name type="scientific">Xanthomonas hortorum pv. pelargonii</name>
    <dbReference type="NCBI Taxonomy" id="453602"/>
    <lineage>
        <taxon>Bacteria</taxon>
        <taxon>Pseudomonadati</taxon>
        <taxon>Pseudomonadota</taxon>
        <taxon>Gammaproteobacteria</taxon>
        <taxon>Lysobacterales</taxon>
        <taxon>Lysobacteraceae</taxon>
        <taxon>Xanthomonas</taxon>
    </lineage>
</organism>
<sequence length="60" mass="6518">MEQNGGGIGQHDKAFIGAVRRCKSFAHEGGHHDRTEALRGLRRRSAADVTVLGFQQAAMN</sequence>
<protein>
    <submittedName>
        <fullName evidence="1">Uncharacterized protein</fullName>
    </submittedName>
</protein>
<dbReference type="AlphaFoldDB" id="A0A6V7DNT1"/>
<evidence type="ECO:0000313" key="1">
    <source>
        <dbReference type="EMBL" id="CAD0337837.1"/>
    </source>
</evidence>
<name>A0A6V7DNT1_9XANT</name>